<proteinExistence type="predicted"/>
<dbReference type="EMBL" id="HBGW01007051">
    <property type="protein sequence ID" value="CAD9501977.1"/>
    <property type="molecule type" value="Transcribed_RNA"/>
</dbReference>
<dbReference type="PROSITE" id="PS00018">
    <property type="entry name" value="EF_HAND_1"/>
    <property type="match status" value="3"/>
</dbReference>
<dbReference type="CDD" id="cd00051">
    <property type="entry name" value="EFh"/>
    <property type="match status" value="1"/>
</dbReference>
<keyword evidence="2" id="KW-0677">Repeat</keyword>
<dbReference type="InterPro" id="IPR011992">
    <property type="entry name" value="EF-hand-dom_pair"/>
</dbReference>
<evidence type="ECO:0000256" key="1">
    <source>
        <dbReference type="ARBA" id="ARBA00022723"/>
    </source>
</evidence>
<dbReference type="Gene3D" id="1.10.238.10">
    <property type="entry name" value="EF-hand"/>
    <property type="match status" value="2"/>
</dbReference>
<feature type="domain" description="EF-hand" evidence="4">
    <location>
        <begin position="34"/>
        <end position="69"/>
    </location>
</feature>
<dbReference type="SUPFAM" id="SSF47473">
    <property type="entry name" value="EF-hand"/>
    <property type="match status" value="1"/>
</dbReference>
<keyword evidence="1" id="KW-0479">Metal-binding</keyword>
<dbReference type="GO" id="GO:0005509">
    <property type="term" value="F:calcium ion binding"/>
    <property type="evidence" value="ECO:0007669"/>
    <property type="project" value="InterPro"/>
</dbReference>
<evidence type="ECO:0000256" key="2">
    <source>
        <dbReference type="ARBA" id="ARBA00022737"/>
    </source>
</evidence>
<dbReference type="PANTHER" id="PTHR45942">
    <property type="entry name" value="PROTEIN PHOSPATASE 3 REGULATORY SUBUNIT B ALPHA ISOFORM TYPE 1"/>
    <property type="match status" value="1"/>
</dbReference>
<evidence type="ECO:0000256" key="3">
    <source>
        <dbReference type="ARBA" id="ARBA00022837"/>
    </source>
</evidence>
<dbReference type="PROSITE" id="PS50222">
    <property type="entry name" value="EF_HAND_2"/>
    <property type="match status" value="4"/>
</dbReference>
<accession>A0A7S2HWE0</accession>
<evidence type="ECO:0000313" key="5">
    <source>
        <dbReference type="EMBL" id="CAD9501977.1"/>
    </source>
</evidence>
<dbReference type="SMART" id="SM00054">
    <property type="entry name" value="EFh"/>
    <property type="match status" value="4"/>
</dbReference>
<gene>
    <name evidence="5" type="ORF">BRAN1462_LOCUS4589</name>
</gene>
<feature type="domain" description="EF-hand" evidence="4">
    <location>
        <begin position="145"/>
        <end position="180"/>
    </location>
</feature>
<name>A0A7S2HWE0_9DINO</name>
<protein>
    <recommendedName>
        <fullName evidence="4">EF-hand domain-containing protein</fullName>
    </recommendedName>
</protein>
<organism evidence="5">
    <name type="scientific">Zooxanthella nutricula</name>
    <dbReference type="NCBI Taxonomy" id="1333877"/>
    <lineage>
        <taxon>Eukaryota</taxon>
        <taxon>Sar</taxon>
        <taxon>Alveolata</taxon>
        <taxon>Dinophyceae</taxon>
        <taxon>Peridiniales</taxon>
        <taxon>Peridiniales incertae sedis</taxon>
        <taxon>Zooxanthella</taxon>
    </lineage>
</organism>
<evidence type="ECO:0000259" key="4">
    <source>
        <dbReference type="PROSITE" id="PS50222"/>
    </source>
</evidence>
<feature type="domain" description="EF-hand" evidence="4">
    <location>
        <begin position="72"/>
        <end position="107"/>
    </location>
</feature>
<keyword evidence="3" id="KW-0106">Calcium</keyword>
<dbReference type="InterPro" id="IPR018247">
    <property type="entry name" value="EF_Hand_1_Ca_BS"/>
</dbReference>
<feature type="domain" description="EF-hand" evidence="4">
    <location>
        <begin position="108"/>
        <end position="144"/>
    </location>
</feature>
<dbReference type="Pfam" id="PF13499">
    <property type="entry name" value="EF-hand_7"/>
    <property type="match status" value="2"/>
</dbReference>
<sequence length="219" mass="23757">MATRTVLSDLHRAGGLAFPVSVYAALVVRQLDHQSLRGLPKVFLDLDVNGSGELEFDEVRTAFERIFGAGSQEVADIERTFRLLDLDGSGTLDYTEFCAAALCDRIAHEDLAMKAAFKAFDIHDDNGRITRTEFEEVLSNANVSLAQVAADRVFSEFDADGDGTLDFEEWKAWVAHLVSSRQGAFTRFSSGASTEAASEAALSDIGAFCDGEVLVRHGA</sequence>
<dbReference type="AlphaFoldDB" id="A0A7S2HWE0"/>
<reference evidence="5" key="1">
    <citation type="submission" date="2021-01" db="EMBL/GenBank/DDBJ databases">
        <authorList>
            <person name="Corre E."/>
            <person name="Pelletier E."/>
            <person name="Niang G."/>
            <person name="Scheremetjew M."/>
            <person name="Finn R."/>
            <person name="Kale V."/>
            <person name="Holt S."/>
            <person name="Cochrane G."/>
            <person name="Meng A."/>
            <person name="Brown T."/>
            <person name="Cohen L."/>
        </authorList>
    </citation>
    <scope>NUCLEOTIDE SEQUENCE</scope>
    <source>
        <strain evidence="5">RCC3387</strain>
    </source>
</reference>
<dbReference type="InterPro" id="IPR002048">
    <property type="entry name" value="EF_hand_dom"/>
</dbReference>
<dbReference type="FunFam" id="1.10.238.10:FF:000003">
    <property type="entry name" value="Calmodulin A"/>
    <property type="match status" value="1"/>
</dbReference>